<name>A0AAD2AIY5_9RALS</name>
<keyword evidence="4" id="KW-1185">Reference proteome</keyword>
<evidence type="ECO:0000313" key="4">
    <source>
        <dbReference type="Proteomes" id="UP001190452"/>
    </source>
</evidence>
<dbReference type="EMBL" id="CATVXE010000003">
    <property type="protein sequence ID" value="CAJ0680800.1"/>
    <property type="molecule type" value="Genomic_DNA"/>
</dbReference>
<dbReference type="Proteomes" id="UP001190452">
    <property type="component" value="Unassembled WGS sequence"/>
</dbReference>
<dbReference type="EMBL" id="CAUDKV010000005">
    <property type="protein sequence ID" value="CAJ0862098.1"/>
    <property type="molecule type" value="Genomic_DNA"/>
</dbReference>
<comment type="caution">
    <text evidence="1">The sequence shown here is derived from an EMBL/GenBank/DDBJ whole genome shotgun (WGS) entry which is preliminary data.</text>
</comment>
<organism evidence="1 3">
    <name type="scientific">Ralstonia mannitolilytica</name>
    <dbReference type="NCBI Taxonomy" id="105219"/>
    <lineage>
        <taxon>Bacteria</taxon>
        <taxon>Pseudomonadati</taxon>
        <taxon>Pseudomonadota</taxon>
        <taxon>Betaproteobacteria</taxon>
        <taxon>Burkholderiales</taxon>
        <taxon>Burkholderiaceae</taxon>
        <taxon>Ralstonia</taxon>
    </lineage>
</organism>
<evidence type="ECO:0000313" key="2">
    <source>
        <dbReference type="EMBL" id="CAJ0862098.1"/>
    </source>
</evidence>
<evidence type="ECO:0000313" key="3">
    <source>
        <dbReference type="Proteomes" id="UP001190002"/>
    </source>
</evidence>
<sequence>MQPEAPSAERAGRRRGRISLEHLDEQQQRRMRTGFHALAGRTLYRWDEAGALQADVLVLHADSDPNAATATASPAAPITLWLSDAPLLAPSSNAFRLPTGFSAHELWGVLDLIALRLIDLPQVAQAAAHTAAAETAEAAEPAATETPHAAPTYRLLRWVTLEPPLHDLRFRRAMAAMTRRDASLRWLVEHGGLEHEDARTLLRALNRQGALQINVGAGAIPVVPVQRTSAAQGHFFNVVGRWLSGSRRQLSTGG</sequence>
<proteinExistence type="predicted"/>
<dbReference type="RefSeq" id="WP_104565004.1">
    <property type="nucleotide sequence ID" value="NZ_CATVXE010000003.1"/>
</dbReference>
<dbReference type="Proteomes" id="UP001190002">
    <property type="component" value="Unassembled WGS sequence"/>
</dbReference>
<dbReference type="AlphaFoldDB" id="A0AAD2AIY5"/>
<protein>
    <submittedName>
        <fullName evidence="1">Uncharacterized protein</fullName>
    </submittedName>
</protein>
<accession>A0AAD2AIY5</accession>
<reference evidence="1 4" key="1">
    <citation type="submission" date="2023-07" db="EMBL/GenBank/DDBJ databases">
        <authorList>
            <person name="Peeters C."/>
        </authorList>
    </citation>
    <scope>NUCLEOTIDE SEQUENCE</scope>
    <source>
        <strain evidence="2 4">R-77569</strain>
        <strain evidence="1">R-77591</strain>
    </source>
</reference>
<gene>
    <name evidence="2" type="ORF">R77569_01494</name>
    <name evidence="1" type="ORF">R77591_01023</name>
</gene>
<evidence type="ECO:0000313" key="1">
    <source>
        <dbReference type="EMBL" id="CAJ0680800.1"/>
    </source>
</evidence>